<comment type="caution">
    <text evidence="3">The sequence shown here is derived from an EMBL/GenBank/DDBJ whole genome shotgun (WGS) entry which is preliminary data.</text>
</comment>
<dbReference type="Proteomes" id="UP001163828">
    <property type="component" value="Unassembled WGS sequence"/>
</dbReference>
<evidence type="ECO:0000256" key="1">
    <source>
        <dbReference type="SAM" id="Coils"/>
    </source>
</evidence>
<keyword evidence="2" id="KW-1133">Transmembrane helix</keyword>
<reference evidence="3" key="1">
    <citation type="submission" date="2022-08" db="EMBL/GenBank/DDBJ databases">
        <authorList>
            <consortium name="DOE Joint Genome Institute"/>
            <person name="Min B."/>
            <person name="Riley R."/>
            <person name="Sierra-Patev S."/>
            <person name="Naranjo-Ortiz M."/>
            <person name="Looney B."/>
            <person name="Konkel Z."/>
            <person name="Slot J.C."/>
            <person name="Sakamoto Y."/>
            <person name="Steenwyk J.L."/>
            <person name="Rokas A."/>
            <person name="Carro J."/>
            <person name="Camarero S."/>
            <person name="Ferreira P."/>
            <person name="Molpeceres G."/>
            <person name="Ruiz-Duenas F.J."/>
            <person name="Serrano A."/>
            <person name="Henrissat B."/>
            <person name="Drula E."/>
            <person name="Hughes K.W."/>
            <person name="Mata J.L."/>
            <person name="Ishikawa N.K."/>
            <person name="Vargas-Isla R."/>
            <person name="Ushijima S."/>
            <person name="Smith C.A."/>
            <person name="Ahrendt S."/>
            <person name="Andreopoulos W."/>
            <person name="He G."/>
            <person name="Labutti K."/>
            <person name="Lipzen A."/>
            <person name="Ng V."/>
            <person name="Sandor L."/>
            <person name="Barry K."/>
            <person name="Martinez A.T."/>
            <person name="Xiao Y."/>
            <person name="Gibbons J.G."/>
            <person name="Terashima K."/>
            <person name="Hibbett D.S."/>
            <person name="Grigoriev I.V."/>
        </authorList>
    </citation>
    <scope>NUCLEOTIDE SEQUENCE</scope>
    <source>
        <strain evidence="3">TFB10827</strain>
    </source>
</reference>
<sequence>MSTYSYQRVHQDKKNQPLAVYRSLDNSARENDVDWQEERVVKFEQSVSTSKLEAALKKMSKQAAQYEFQMKELESQLSQSLSNFRAIDSLFKEASTGIKVSRCFTLLFVDLYLSYSLQRNHKRAERALHSQIPAIETSLDESSNTLSELTQTLPKIRTQAKDIRVVYDSGREKAQSLVMDLTWLNTSFHERWRRTIFMPNPPVSGRWKAFMRFLFAISFLLCCTVVWVGLGGAYRAYRHKLVWGERLMS</sequence>
<keyword evidence="4" id="KW-1185">Reference proteome</keyword>
<dbReference type="EMBL" id="MU790529">
    <property type="protein sequence ID" value="KAJ3999967.1"/>
    <property type="molecule type" value="Genomic_DNA"/>
</dbReference>
<accession>A0ABQ8QMR8</accession>
<feature type="transmembrane region" description="Helical" evidence="2">
    <location>
        <begin position="213"/>
        <end position="237"/>
    </location>
</feature>
<evidence type="ECO:0000313" key="4">
    <source>
        <dbReference type="Proteomes" id="UP001163828"/>
    </source>
</evidence>
<feature type="coiled-coil region" evidence="1">
    <location>
        <begin position="56"/>
        <end position="83"/>
    </location>
</feature>
<protein>
    <submittedName>
        <fullName evidence="3">Uncharacterized protein</fullName>
    </submittedName>
</protein>
<keyword evidence="1" id="KW-0175">Coiled coil</keyword>
<evidence type="ECO:0000256" key="2">
    <source>
        <dbReference type="SAM" id="Phobius"/>
    </source>
</evidence>
<gene>
    <name evidence="3" type="ORF">F5050DRAFT_754171</name>
</gene>
<organism evidence="3 4">
    <name type="scientific">Lentinula boryana</name>
    <dbReference type="NCBI Taxonomy" id="40481"/>
    <lineage>
        <taxon>Eukaryota</taxon>
        <taxon>Fungi</taxon>
        <taxon>Dikarya</taxon>
        <taxon>Basidiomycota</taxon>
        <taxon>Agaricomycotina</taxon>
        <taxon>Agaricomycetes</taxon>
        <taxon>Agaricomycetidae</taxon>
        <taxon>Agaricales</taxon>
        <taxon>Marasmiineae</taxon>
        <taxon>Omphalotaceae</taxon>
        <taxon>Lentinula</taxon>
    </lineage>
</organism>
<proteinExistence type="predicted"/>
<evidence type="ECO:0000313" key="3">
    <source>
        <dbReference type="EMBL" id="KAJ3999967.1"/>
    </source>
</evidence>
<keyword evidence="2" id="KW-0472">Membrane</keyword>
<keyword evidence="2" id="KW-0812">Transmembrane</keyword>
<name>A0ABQ8QMR8_9AGAR</name>